<feature type="region of interest" description="Disordered" evidence="1">
    <location>
        <begin position="343"/>
        <end position="364"/>
    </location>
</feature>
<reference evidence="4" key="1">
    <citation type="submission" date="2025-08" db="UniProtKB">
        <authorList>
            <consortium name="RefSeq"/>
        </authorList>
    </citation>
    <scope>IDENTIFICATION</scope>
    <source>
        <strain evidence="4">Airmid</strain>
    </source>
</reference>
<feature type="transmembrane region" description="Helical" evidence="2">
    <location>
        <begin position="396"/>
        <end position="413"/>
    </location>
</feature>
<sequence length="415" mass="48068">MRIKKLLMIISLSSTLLIKLILIFTLLSTTNVDAKCPSKANSFCLQIDGFDSILLDGSHFTNISKVFRQIAFLFDDDHESKELDQFILINNFKLEKLDRNVFCDFRFRHIVIRNCTRLNKIDRDAFNGTASFVKSIKIDYIGLTESSSEEFFEALNSLDNLEDLELKNHRLLNISDYTFRQKRLKSLHLDGPLEVISNNAFFYADNLSILKLTKSIRRIKQHAFHFRLTSNKTLDLYLDAKIGSMERRVFLSTQRPLTINLFLNKMSNFEAAIFKPVLMEQIKHELILHGNPKEMRNPCQLLWLFRSKHRFKGVFQFKDEPLINESYFDQWRCSNQMIHGHPSSSSGGTIVMDNNNNNGQTNDNEIHEEMNNIDRAGMDQSHNNAISSIIIDSPNISFAHIMIIIITAIRLLLQT</sequence>
<keyword evidence="2" id="KW-0812">Transmembrane</keyword>
<dbReference type="Gene3D" id="3.80.10.10">
    <property type="entry name" value="Ribonuclease Inhibitor"/>
    <property type="match status" value="1"/>
</dbReference>
<dbReference type="Pfam" id="PF13306">
    <property type="entry name" value="LRR_5"/>
    <property type="match status" value="1"/>
</dbReference>
<protein>
    <submittedName>
        <fullName evidence="4">Uncharacterized protein LOC113793779</fullName>
    </submittedName>
</protein>
<name>A0A6P6Y3N0_DERPT</name>
<evidence type="ECO:0000313" key="3">
    <source>
        <dbReference type="Proteomes" id="UP000515146"/>
    </source>
</evidence>
<accession>A0A6P6Y3N0</accession>
<keyword evidence="2" id="KW-0472">Membrane</keyword>
<keyword evidence="2" id="KW-1133">Transmembrane helix</keyword>
<dbReference type="InterPro" id="IPR026906">
    <property type="entry name" value="LRR_5"/>
</dbReference>
<evidence type="ECO:0000256" key="1">
    <source>
        <dbReference type="SAM" id="MobiDB-lite"/>
    </source>
</evidence>
<evidence type="ECO:0000256" key="2">
    <source>
        <dbReference type="SAM" id="Phobius"/>
    </source>
</evidence>
<proteinExistence type="predicted"/>
<organism evidence="3 4">
    <name type="scientific">Dermatophagoides pteronyssinus</name>
    <name type="common">European house dust mite</name>
    <dbReference type="NCBI Taxonomy" id="6956"/>
    <lineage>
        <taxon>Eukaryota</taxon>
        <taxon>Metazoa</taxon>
        <taxon>Ecdysozoa</taxon>
        <taxon>Arthropoda</taxon>
        <taxon>Chelicerata</taxon>
        <taxon>Arachnida</taxon>
        <taxon>Acari</taxon>
        <taxon>Acariformes</taxon>
        <taxon>Sarcoptiformes</taxon>
        <taxon>Astigmata</taxon>
        <taxon>Psoroptidia</taxon>
        <taxon>Analgoidea</taxon>
        <taxon>Pyroglyphidae</taxon>
        <taxon>Dermatophagoidinae</taxon>
        <taxon>Dermatophagoides</taxon>
    </lineage>
</organism>
<dbReference type="OMA" id="SKANSFC"/>
<gene>
    <name evidence="4" type="primary">LOC113793779</name>
</gene>
<dbReference type="RefSeq" id="XP_027199651.1">
    <property type="nucleotide sequence ID" value="XM_027343850.1"/>
</dbReference>
<dbReference type="OrthoDB" id="6508306at2759"/>
<dbReference type="SUPFAM" id="SSF52058">
    <property type="entry name" value="L domain-like"/>
    <property type="match status" value="1"/>
</dbReference>
<dbReference type="AlphaFoldDB" id="A0A6P6Y3N0"/>
<dbReference type="KEGG" id="dpte:113793779"/>
<evidence type="ECO:0000313" key="4">
    <source>
        <dbReference type="RefSeq" id="XP_027199651.1"/>
    </source>
</evidence>
<keyword evidence="3" id="KW-1185">Reference proteome</keyword>
<feature type="compositionally biased region" description="Low complexity" evidence="1">
    <location>
        <begin position="354"/>
        <end position="363"/>
    </location>
</feature>
<dbReference type="InterPro" id="IPR032675">
    <property type="entry name" value="LRR_dom_sf"/>
</dbReference>
<dbReference type="Proteomes" id="UP000515146">
    <property type="component" value="Unplaced"/>
</dbReference>
<dbReference type="InParanoid" id="A0A6P6Y3N0"/>